<dbReference type="Proteomes" id="UP001595616">
    <property type="component" value="Unassembled WGS sequence"/>
</dbReference>
<reference evidence="2" key="1">
    <citation type="journal article" date="2019" name="Int. J. Syst. Evol. Microbiol.">
        <title>The Global Catalogue of Microorganisms (GCM) 10K type strain sequencing project: providing services to taxonomists for standard genome sequencing and annotation.</title>
        <authorList>
            <consortium name="The Broad Institute Genomics Platform"/>
            <consortium name="The Broad Institute Genome Sequencing Center for Infectious Disease"/>
            <person name="Wu L."/>
            <person name="Ma J."/>
        </authorList>
    </citation>
    <scope>NUCLEOTIDE SEQUENCE [LARGE SCALE GENOMIC DNA]</scope>
    <source>
        <strain evidence="2">CECT 7956</strain>
    </source>
</reference>
<accession>A0ABV7YQ67</accession>
<dbReference type="RefSeq" id="WP_379834144.1">
    <property type="nucleotide sequence ID" value="NZ_JBHRYQ010000001.1"/>
</dbReference>
<evidence type="ECO:0000313" key="1">
    <source>
        <dbReference type="EMBL" id="MFC3809294.1"/>
    </source>
</evidence>
<dbReference type="SUPFAM" id="SSF54593">
    <property type="entry name" value="Glyoxalase/Bleomycin resistance protein/Dihydroxybiphenyl dioxygenase"/>
    <property type="match status" value="1"/>
</dbReference>
<keyword evidence="2" id="KW-1185">Reference proteome</keyword>
<gene>
    <name evidence="1" type="ORF">ACFOOI_01390</name>
</gene>
<proteinExistence type="predicted"/>
<comment type="caution">
    <text evidence="1">The sequence shown here is derived from an EMBL/GenBank/DDBJ whole genome shotgun (WGS) entry which is preliminary data.</text>
</comment>
<sequence length="117" mass="13568">MDKNIIEIIPVLPSENIDRDTAWYVSKLGFEVVWSDNMYALIKKETISVHLQWHANTSEDPLLGGSLIRILVKDIYSIYQDLLNKKSISSDKLRLNTPWNTHEFGIFDLNQNAIFFV</sequence>
<dbReference type="EMBL" id="JBHRYQ010000001">
    <property type="protein sequence ID" value="MFC3809294.1"/>
    <property type="molecule type" value="Genomic_DNA"/>
</dbReference>
<dbReference type="Gene3D" id="3.10.180.10">
    <property type="entry name" value="2,3-Dihydroxybiphenyl 1,2-Dioxygenase, domain 1"/>
    <property type="match status" value="1"/>
</dbReference>
<keyword evidence="1" id="KW-0223">Dioxygenase</keyword>
<name>A0ABV7YQ67_9BACT</name>
<dbReference type="GO" id="GO:0051213">
    <property type="term" value="F:dioxygenase activity"/>
    <property type="evidence" value="ECO:0007669"/>
    <property type="project" value="UniProtKB-KW"/>
</dbReference>
<dbReference type="InterPro" id="IPR029068">
    <property type="entry name" value="Glyas_Bleomycin-R_OHBP_Dase"/>
</dbReference>
<keyword evidence="1" id="KW-0560">Oxidoreductase</keyword>
<protein>
    <submittedName>
        <fullName evidence="1">Glyoxalase/bleomycin resistance/extradiol dioxygenase family protein</fullName>
    </submittedName>
</protein>
<organism evidence="1 2">
    <name type="scientific">Lacihabitans lacunae</name>
    <dbReference type="NCBI Taxonomy" id="1028214"/>
    <lineage>
        <taxon>Bacteria</taxon>
        <taxon>Pseudomonadati</taxon>
        <taxon>Bacteroidota</taxon>
        <taxon>Cytophagia</taxon>
        <taxon>Cytophagales</taxon>
        <taxon>Leadbetterellaceae</taxon>
        <taxon>Lacihabitans</taxon>
    </lineage>
</organism>
<evidence type="ECO:0000313" key="2">
    <source>
        <dbReference type="Proteomes" id="UP001595616"/>
    </source>
</evidence>